<keyword evidence="5" id="KW-0547">Nucleotide-binding</keyword>
<dbReference type="GO" id="GO:0008017">
    <property type="term" value="F:microtubule binding"/>
    <property type="evidence" value="ECO:0007669"/>
    <property type="project" value="InterPro"/>
</dbReference>
<keyword evidence="11" id="KW-0325">Glycoprotein</keyword>
<evidence type="ECO:0000256" key="5">
    <source>
        <dbReference type="ARBA" id="ARBA00022741"/>
    </source>
</evidence>
<dbReference type="InterPro" id="IPR051713">
    <property type="entry name" value="T-cell_Activation_Regulation"/>
</dbReference>
<keyword evidence="12" id="KW-0393">Immunoglobulin domain</keyword>
<dbReference type="SUPFAM" id="SSF48726">
    <property type="entry name" value="Immunoglobulin"/>
    <property type="match status" value="1"/>
</dbReference>
<keyword evidence="9" id="KW-1015">Disulfide bond</keyword>
<dbReference type="InterPro" id="IPR007110">
    <property type="entry name" value="Ig-like_dom"/>
</dbReference>
<dbReference type="SMART" id="SM00409">
    <property type="entry name" value="IG"/>
    <property type="match status" value="1"/>
</dbReference>
<evidence type="ECO:0000256" key="1">
    <source>
        <dbReference type="ARBA" id="ARBA00004251"/>
    </source>
</evidence>
<name>A0A2G8JKR2_STIJA</name>
<dbReference type="Gene3D" id="3.40.850.10">
    <property type="entry name" value="Kinesin motor domain"/>
    <property type="match status" value="1"/>
</dbReference>
<dbReference type="CDD" id="cd00099">
    <property type="entry name" value="IgV"/>
    <property type="match status" value="1"/>
</dbReference>
<feature type="coiled-coil region" evidence="13">
    <location>
        <begin position="300"/>
        <end position="369"/>
    </location>
</feature>
<dbReference type="GO" id="GO:0006955">
    <property type="term" value="P:immune response"/>
    <property type="evidence" value="ECO:0007669"/>
    <property type="project" value="TreeGrafter"/>
</dbReference>
<feature type="non-terminal residue" evidence="16">
    <location>
        <position position="613"/>
    </location>
</feature>
<dbReference type="GO" id="GO:0007018">
    <property type="term" value="P:microtubule-based movement"/>
    <property type="evidence" value="ECO:0007669"/>
    <property type="project" value="InterPro"/>
</dbReference>
<dbReference type="InterPro" id="IPR013106">
    <property type="entry name" value="Ig_V-set"/>
</dbReference>
<dbReference type="PANTHER" id="PTHR25466">
    <property type="entry name" value="T-LYMPHOCYTE ACTIVATION ANTIGEN"/>
    <property type="match status" value="1"/>
</dbReference>
<gene>
    <name evidence="16" type="ORF">BSL78_26853</name>
</gene>
<feature type="domain" description="Ig-like" evidence="15">
    <location>
        <begin position="73"/>
        <end position="146"/>
    </location>
</feature>
<evidence type="ECO:0000256" key="7">
    <source>
        <dbReference type="ARBA" id="ARBA00022989"/>
    </source>
</evidence>
<dbReference type="AlphaFoldDB" id="A0A2G8JKR2"/>
<keyword evidence="10" id="KW-0675">Receptor</keyword>
<dbReference type="OrthoDB" id="8908372at2759"/>
<accession>A0A2G8JKR2</accession>
<dbReference type="GO" id="GO:0005524">
    <property type="term" value="F:ATP binding"/>
    <property type="evidence" value="ECO:0007669"/>
    <property type="project" value="UniProtKB-KW"/>
</dbReference>
<evidence type="ECO:0000313" key="17">
    <source>
        <dbReference type="Proteomes" id="UP000230750"/>
    </source>
</evidence>
<dbReference type="PANTHER" id="PTHR25466:SF9">
    <property type="entry name" value="FIBRONECTIN TYPE-III DOMAIN-CONTAINING PROTEIN"/>
    <property type="match status" value="1"/>
</dbReference>
<evidence type="ECO:0000256" key="14">
    <source>
        <dbReference type="SAM" id="Phobius"/>
    </source>
</evidence>
<dbReference type="InterPro" id="IPR003599">
    <property type="entry name" value="Ig_sub"/>
</dbReference>
<dbReference type="InterPro" id="IPR013783">
    <property type="entry name" value="Ig-like_fold"/>
</dbReference>
<feature type="domain" description="Ig-like" evidence="15">
    <location>
        <begin position="193"/>
        <end position="271"/>
    </location>
</feature>
<dbReference type="GO" id="GO:0007166">
    <property type="term" value="P:cell surface receptor signaling pathway"/>
    <property type="evidence" value="ECO:0007669"/>
    <property type="project" value="TreeGrafter"/>
</dbReference>
<evidence type="ECO:0000259" key="15">
    <source>
        <dbReference type="PROSITE" id="PS50835"/>
    </source>
</evidence>
<evidence type="ECO:0000256" key="4">
    <source>
        <dbReference type="ARBA" id="ARBA00022729"/>
    </source>
</evidence>
<evidence type="ECO:0000256" key="8">
    <source>
        <dbReference type="ARBA" id="ARBA00023136"/>
    </source>
</evidence>
<proteinExistence type="predicted"/>
<comment type="subcellular location">
    <subcellularLocation>
        <location evidence="1">Cell membrane</location>
        <topology evidence="1">Single-pass type I membrane protein</topology>
    </subcellularLocation>
</comment>
<dbReference type="InterPro" id="IPR036961">
    <property type="entry name" value="Kinesin_motor_dom_sf"/>
</dbReference>
<evidence type="ECO:0000256" key="10">
    <source>
        <dbReference type="ARBA" id="ARBA00023170"/>
    </source>
</evidence>
<evidence type="ECO:0000256" key="12">
    <source>
        <dbReference type="ARBA" id="ARBA00023319"/>
    </source>
</evidence>
<dbReference type="Pfam" id="PF07686">
    <property type="entry name" value="V-set"/>
    <property type="match status" value="1"/>
</dbReference>
<feature type="transmembrane region" description="Helical" evidence="14">
    <location>
        <begin position="279"/>
        <end position="300"/>
    </location>
</feature>
<keyword evidence="6" id="KW-0067">ATP-binding</keyword>
<evidence type="ECO:0000256" key="2">
    <source>
        <dbReference type="ARBA" id="ARBA00022475"/>
    </source>
</evidence>
<protein>
    <recommendedName>
        <fullName evidence="15">Ig-like domain-containing protein</fullName>
    </recommendedName>
</protein>
<evidence type="ECO:0000313" key="16">
    <source>
        <dbReference type="EMBL" id="PIK36325.1"/>
    </source>
</evidence>
<evidence type="ECO:0000256" key="11">
    <source>
        <dbReference type="ARBA" id="ARBA00023180"/>
    </source>
</evidence>
<dbReference type="GO" id="GO:0071222">
    <property type="term" value="P:cellular response to lipopolysaccharide"/>
    <property type="evidence" value="ECO:0007669"/>
    <property type="project" value="TreeGrafter"/>
</dbReference>
<dbReference type="InterPro" id="IPR036179">
    <property type="entry name" value="Ig-like_dom_sf"/>
</dbReference>
<dbReference type="InterPro" id="IPR027417">
    <property type="entry name" value="P-loop_NTPase"/>
</dbReference>
<keyword evidence="4" id="KW-0732">Signal</keyword>
<dbReference type="SUPFAM" id="SSF52540">
    <property type="entry name" value="P-loop containing nucleoside triphosphate hydrolases"/>
    <property type="match status" value="1"/>
</dbReference>
<dbReference type="Gene3D" id="2.60.40.10">
    <property type="entry name" value="Immunoglobulins"/>
    <property type="match status" value="1"/>
</dbReference>
<dbReference type="EMBL" id="MRZV01001698">
    <property type="protein sequence ID" value="PIK36325.1"/>
    <property type="molecule type" value="Genomic_DNA"/>
</dbReference>
<evidence type="ECO:0000256" key="6">
    <source>
        <dbReference type="ARBA" id="ARBA00022840"/>
    </source>
</evidence>
<keyword evidence="7 14" id="KW-1133">Transmembrane helix</keyword>
<keyword evidence="3 14" id="KW-0812">Transmembrane</keyword>
<organism evidence="16 17">
    <name type="scientific">Stichopus japonicus</name>
    <name type="common">Sea cucumber</name>
    <dbReference type="NCBI Taxonomy" id="307972"/>
    <lineage>
        <taxon>Eukaryota</taxon>
        <taxon>Metazoa</taxon>
        <taxon>Echinodermata</taxon>
        <taxon>Eleutherozoa</taxon>
        <taxon>Echinozoa</taxon>
        <taxon>Holothuroidea</taxon>
        <taxon>Aspidochirotacea</taxon>
        <taxon>Aspidochirotida</taxon>
        <taxon>Stichopodidae</taxon>
        <taxon>Apostichopus</taxon>
    </lineage>
</organism>
<dbReference type="PROSITE" id="PS50835">
    <property type="entry name" value="IG_LIKE"/>
    <property type="match status" value="2"/>
</dbReference>
<evidence type="ECO:0000256" key="3">
    <source>
        <dbReference type="ARBA" id="ARBA00022692"/>
    </source>
</evidence>
<dbReference type="GO" id="GO:0003777">
    <property type="term" value="F:microtubule motor activity"/>
    <property type="evidence" value="ECO:0007669"/>
    <property type="project" value="InterPro"/>
</dbReference>
<keyword evidence="8 14" id="KW-0472">Membrane</keyword>
<evidence type="ECO:0000256" key="13">
    <source>
        <dbReference type="SAM" id="Coils"/>
    </source>
</evidence>
<dbReference type="Pfam" id="PF00225">
    <property type="entry name" value="Kinesin"/>
    <property type="match status" value="1"/>
</dbReference>
<reference evidence="16 17" key="1">
    <citation type="journal article" date="2017" name="PLoS Biol.">
        <title>The sea cucumber genome provides insights into morphological evolution and visceral regeneration.</title>
        <authorList>
            <person name="Zhang X."/>
            <person name="Sun L."/>
            <person name="Yuan J."/>
            <person name="Sun Y."/>
            <person name="Gao Y."/>
            <person name="Zhang L."/>
            <person name="Li S."/>
            <person name="Dai H."/>
            <person name="Hamel J.F."/>
            <person name="Liu C."/>
            <person name="Yu Y."/>
            <person name="Liu S."/>
            <person name="Lin W."/>
            <person name="Guo K."/>
            <person name="Jin S."/>
            <person name="Xu P."/>
            <person name="Storey K.B."/>
            <person name="Huan P."/>
            <person name="Zhang T."/>
            <person name="Zhou Y."/>
            <person name="Zhang J."/>
            <person name="Lin C."/>
            <person name="Li X."/>
            <person name="Xing L."/>
            <person name="Huo D."/>
            <person name="Sun M."/>
            <person name="Wang L."/>
            <person name="Mercier A."/>
            <person name="Li F."/>
            <person name="Yang H."/>
            <person name="Xiang J."/>
        </authorList>
    </citation>
    <scope>NUCLEOTIDE SEQUENCE [LARGE SCALE GENOMIC DNA]</scope>
    <source>
        <strain evidence="16">Shaxun</strain>
        <tissue evidence="16">Muscle</tissue>
    </source>
</reference>
<dbReference type="GO" id="GO:0009897">
    <property type="term" value="C:external side of plasma membrane"/>
    <property type="evidence" value="ECO:0007669"/>
    <property type="project" value="TreeGrafter"/>
</dbReference>
<dbReference type="InterPro" id="IPR001752">
    <property type="entry name" value="Kinesin_motor_dom"/>
</dbReference>
<keyword evidence="17" id="KW-1185">Reference proteome</keyword>
<keyword evidence="2" id="KW-1003">Cell membrane</keyword>
<keyword evidence="13" id="KW-0175">Coiled coil</keyword>
<sequence>MLPFIILISLDNKPSKLPEDILRLRRVPHCHTFNEAKESIMTHVQLILLQIIVVTNFGLLKHVGGFQQPAVVVNSGDSADILCTTQGDGYAYFWRKGPSFNDSIYITSVVRGLHDSTSERFSVSSEGILTISNITAEDEGIYFCRLVSDDNDCHGHVDVYVNVKQDKHSVMIQECSPGKSCVLYILPYTKTIITCTANDVSPSTELTWFNGTEVISTASTRRNKTERNISSTITINYEIPVFLTCEASDQRLLNLRTELASVYLESKASVASNTSGKGWIASVMLAVLLVILLTISGIFVKKTSRQLKKYEKKDADAEADADADADEHTELMKSVQNLQAEEEAARKTILDLKERVRKLQKREREARMIILDAKNPMRFLVVDESDVQEFKPKNNELKTMLCPNKSKSEVLYAAVTDLIENVMDGGKSCILSYGLNSEEQQLTLYGSNKDKTEGLLFQSVRLLFMRAAEMRSMDFKVKIKGVFVRFVKGGVVNAGPSDTQVVKKEIATVPLKDEDEVKKLLTQHTNTTDNSLVRLFVEETKNNLHVELGNISFATTNTLDMAMKCLRITNDDSSFTNHIADIFYEENCKCAIIAHLHEQNKEDYKKAIKLAKS</sequence>
<evidence type="ECO:0000256" key="9">
    <source>
        <dbReference type="ARBA" id="ARBA00023157"/>
    </source>
</evidence>
<comment type="caution">
    <text evidence="16">The sequence shown here is derived from an EMBL/GenBank/DDBJ whole genome shotgun (WGS) entry which is preliminary data.</text>
</comment>
<dbReference type="Proteomes" id="UP000230750">
    <property type="component" value="Unassembled WGS sequence"/>
</dbReference>